<dbReference type="CDD" id="cd00590">
    <property type="entry name" value="RRM_SF"/>
    <property type="match status" value="3"/>
</dbReference>
<dbReference type="Proteomes" id="UP001154282">
    <property type="component" value="Unassembled WGS sequence"/>
</dbReference>
<dbReference type="FunFam" id="3.30.70.330:FF:000187">
    <property type="entry name" value="Heterogeneous nuclear ribonucleoprotein Q"/>
    <property type="match status" value="1"/>
</dbReference>
<dbReference type="GO" id="GO:0003723">
    <property type="term" value="F:RNA binding"/>
    <property type="evidence" value="ECO:0007669"/>
    <property type="project" value="UniProtKB-UniRule"/>
</dbReference>
<feature type="compositionally biased region" description="Basic and acidic residues" evidence="3">
    <location>
        <begin position="143"/>
        <end position="155"/>
    </location>
</feature>
<evidence type="ECO:0000313" key="5">
    <source>
        <dbReference type="EMBL" id="CAI0417723.1"/>
    </source>
</evidence>
<dbReference type="SMART" id="SM00360">
    <property type="entry name" value="RRM"/>
    <property type="match status" value="3"/>
</dbReference>
<evidence type="ECO:0000256" key="1">
    <source>
        <dbReference type="ARBA" id="ARBA00022884"/>
    </source>
</evidence>
<dbReference type="SUPFAM" id="SSF54928">
    <property type="entry name" value="RNA-binding domain, RBD"/>
    <property type="match status" value="2"/>
</dbReference>
<dbReference type="Pfam" id="PF00076">
    <property type="entry name" value="RRM_1"/>
    <property type="match status" value="3"/>
</dbReference>
<feature type="domain" description="RRM" evidence="4">
    <location>
        <begin position="617"/>
        <end position="699"/>
    </location>
</feature>
<feature type="compositionally biased region" description="Basic and acidic residues" evidence="3">
    <location>
        <begin position="332"/>
        <end position="346"/>
    </location>
</feature>
<dbReference type="EMBL" id="CAMGYJ010000005">
    <property type="protein sequence ID" value="CAI0417723.1"/>
    <property type="molecule type" value="Genomic_DNA"/>
</dbReference>
<dbReference type="InterPro" id="IPR012677">
    <property type="entry name" value="Nucleotide-bd_a/b_plait_sf"/>
</dbReference>
<dbReference type="PANTHER" id="PTHR21245">
    <property type="entry name" value="HETEROGENEOUS NUCLEAR RIBONUCLEOPROTEIN"/>
    <property type="match status" value="1"/>
</dbReference>
<feature type="domain" description="RRM" evidence="4">
    <location>
        <begin position="439"/>
        <end position="509"/>
    </location>
</feature>
<organism evidence="5 6">
    <name type="scientific">Linum tenue</name>
    <dbReference type="NCBI Taxonomy" id="586396"/>
    <lineage>
        <taxon>Eukaryota</taxon>
        <taxon>Viridiplantae</taxon>
        <taxon>Streptophyta</taxon>
        <taxon>Embryophyta</taxon>
        <taxon>Tracheophyta</taxon>
        <taxon>Spermatophyta</taxon>
        <taxon>Magnoliopsida</taxon>
        <taxon>eudicotyledons</taxon>
        <taxon>Gunneridae</taxon>
        <taxon>Pentapetalae</taxon>
        <taxon>rosids</taxon>
        <taxon>fabids</taxon>
        <taxon>Malpighiales</taxon>
        <taxon>Linaceae</taxon>
        <taxon>Linum</taxon>
    </lineage>
</organism>
<sequence>MRTRNGDTAKPATTPKRTPASRKTAAKNTSVTTPDAAVESVAPKASEPEPGLPGKSEQTMDEDKPPSPTAVPDSEPDQSAVEEAQVSNNTDIVMMDAKTIPRTRRVVKKVVKMVKKKQLKVGTPRTPKEDSVEQAVENVMGETGEKNTEVPKEDNVEQSVEPVKTEIEEESSNLQKEDSVEMAAEPAKIETIEESSEVLKEDCAEMAAEPVKVETEEEGTRVREEDSGEKAEEAFNAVTEESTKVVTVGLKDVDSCNKEESDCINVENSSEMEQTAVKSLVKGEDNVGEVEELVIRSAEDSHPSADSLDGSIEKAEKSVEFDLSATFPANNEGKEELGKDVKEVPKENLGGSVNDKEQCKADSLNPEGSKENKIEGGNTPSGKEVSACDGDRLELEDPIQSEFIVDDKEARAGDNAVVLEEEDKQLTAVAEEHKIKKEYEIFVGGLDMDTTEENVKKAFEYVGPVVEVRMHKDFSTDKSRGYAFVRFSNKEHVKRALSEMKNPVICGKRCGTAPREGNDTLFLGNICNTWTKEAIRRKLKEYGVEGVESINLVSDVQHEGRSRGFSFLEFSCRADAMLAYKRLQKPDVVFGHPERTAKVAFAEPISEPDPQIMAEVKTVFLDGLPLHWDEDHVRERLKGYGEITRIALARNMPTAKRKDFGFVDFSTHDAAIACIKGVNDAESSGGNTQTKVRARLSNPAPKTQAVKGGMRGGFLIGHTGRVDTANFQRSGREGNQFNLTNQRGGNQFNLTNQRGRGFYQRGRGQTYRVGPEDYGFNNRYDPFHGRQTAERGRGRGPIRGGYQAAGGGVPFPGPPRPIVNRTWHDVNEGGPSDQVHFRRLPFAEEAFDGPYGGRRYDDPYLYHDGMHGTKRPFYMTDPEPDYAESSRYRPRFDYPDPAVAYRGTHYRDNYPVGGDPYPHDYNGSDFRPHPPYYGRGRGYGGDYYR</sequence>
<gene>
    <name evidence="5" type="ORF">LITE_LOCUS17412</name>
</gene>
<reference evidence="5" key="1">
    <citation type="submission" date="2022-08" db="EMBL/GenBank/DDBJ databases">
        <authorList>
            <person name="Gutierrez-Valencia J."/>
        </authorList>
    </citation>
    <scope>NUCLEOTIDE SEQUENCE</scope>
</reference>
<feature type="region of interest" description="Disordered" evidence="3">
    <location>
        <begin position="140"/>
        <end position="189"/>
    </location>
</feature>
<evidence type="ECO:0000313" key="6">
    <source>
        <dbReference type="Proteomes" id="UP001154282"/>
    </source>
</evidence>
<feature type="compositionally biased region" description="Low complexity" evidence="3">
    <location>
        <begin position="8"/>
        <end position="18"/>
    </location>
</feature>
<feature type="compositionally biased region" description="Basic and acidic residues" evidence="3">
    <location>
        <begin position="211"/>
        <end position="233"/>
    </location>
</feature>
<feature type="compositionally biased region" description="Basic and acidic residues" evidence="3">
    <location>
        <begin position="781"/>
        <end position="793"/>
    </location>
</feature>
<feature type="region of interest" description="Disordered" evidence="3">
    <location>
        <begin position="913"/>
        <end position="945"/>
    </location>
</feature>
<evidence type="ECO:0000256" key="3">
    <source>
        <dbReference type="SAM" id="MobiDB-lite"/>
    </source>
</evidence>
<name>A0AAV0K7H3_9ROSI</name>
<dbReference type="InterPro" id="IPR035979">
    <property type="entry name" value="RBD_domain_sf"/>
</dbReference>
<feature type="region of interest" description="Disordered" evidence="3">
    <location>
        <begin position="323"/>
        <end position="387"/>
    </location>
</feature>
<dbReference type="Gene3D" id="3.30.70.330">
    <property type="match status" value="3"/>
</dbReference>
<dbReference type="PROSITE" id="PS50102">
    <property type="entry name" value="RRM"/>
    <property type="match status" value="3"/>
</dbReference>
<feature type="domain" description="RRM" evidence="4">
    <location>
        <begin position="519"/>
        <end position="604"/>
    </location>
</feature>
<comment type="caution">
    <text evidence="5">The sequence shown here is derived from an EMBL/GenBank/DDBJ whole genome shotgun (WGS) entry which is preliminary data.</text>
</comment>
<evidence type="ECO:0000256" key="2">
    <source>
        <dbReference type="PROSITE-ProRule" id="PRU00176"/>
    </source>
</evidence>
<protein>
    <recommendedName>
        <fullName evidence="4">RRM domain-containing protein</fullName>
    </recommendedName>
</protein>
<accession>A0AAV0K7H3</accession>
<feature type="region of interest" description="Disordered" evidence="3">
    <location>
        <begin position="207"/>
        <end position="233"/>
    </location>
</feature>
<feature type="region of interest" description="Disordered" evidence="3">
    <location>
        <begin position="1"/>
        <end position="97"/>
    </location>
</feature>
<dbReference type="AlphaFoldDB" id="A0AAV0K7H3"/>
<feature type="region of interest" description="Disordered" evidence="3">
    <location>
        <begin position="763"/>
        <end position="796"/>
    </location>
</feature>
<feature type="compositionally biased region" description="Gly residues" evidence="3">
    <location>
        <begin position="935"/>
        <end position="945"/>
    </location>
</feature>
<evidence type="ECO:0000259" key="4">
    <source>
        <dbReference type="PROSITE" id="PS50102"/>
    </source>
</evidence>
<keyword evidence="6" id="KW-1185">Reference proteome</keyword>
<keyword evidence="1 2" id="KW-0694">RNA-binding</keyword>
<proteinExistence type="predicted"/>
<dbReference type="InterPro" id="IPR000504">
    <property type="entry name" value="RRM_dom"/>
</dbReference>